<gene>
    <name evidence="1" type="ORF">FRZ06_13700</name>
</gene>
<accession>A0ACD1ADM7</accession>
<dbReference type="Proteomes" id="UP000594014">
    <property type="component" value="Chromosome"/>
</dbReference>
<dbReference type="EMBL" id="CP042469">
    <property type="protein sequence ID" value="QOX64321.1"/>
    <property type="molecule type" value="Genomic_DNA"/>
</dbReference>
<reference evidence="1" key="1">
    <citation type="submission" date="2019-08" db="EMBL/GenBank/DDBJ databases">
        <title>Genome sequence of Clostridiales bacterium MT110.</title>
        <authorList>
            <person name="Cao J."/>
        </authorList>
    </citation>
    <scope>NUCLEOTIDE SEQUENCE</scope>
    <source>
        <strain evidence="1">MT110</strain>
    </source>
</reference>
<evidence type="ECO:0000313" key="2">
    <source>
        <dbReference type="Proteomes" id="UP000594014"/>
    </source>
</evidence>
<name>A0ACD1ADM7_9FIRM</name>
<sequence>MKKLLSILLSFVITATCFMGASGAVEAQGGETSGNQITGSAVSTSALPVVPSGKEFIQNATTYCNPISLTQGSGRVSRGGEPVVKIFNGDYYLFISFQKGYWWSNDFVNWTYVAAPNLLGGIVGITEIDGKLYNYAGNTESRVRTTDDPKSGIWYDCGTFSSNNYGDASMLYDEESGRLFMYYGWSQILGIRVVELDKTTFKEIDKPVVCLWGDPHKHGWETRYKDDLIFPYFTDREYRPQEYGWTEGPHPLKYNGKYYVLYSSIGLEFASYAQGVYVADDPLGPYVYDENNPLTRNTSGVAPGAGHGSIFLDKQGKLWTICMTAFTQSGGNGNTLISLYPSDFDAEGVAHGNVEFGDYPQYLPGVKSDPVKDNFTGWMLLSLNKRVETSSTLVNYWPALAVDQDGKSYWSAQTGDPGEYITVDLGKESDIRGIQTLWDRAGATASYNALTQYHSYTVEVSNDNKNWTTIIDKSNNTQDLESDYIELPTAVTGRYVKLTNVFTPDKGKFAVKELRVFGNPNEATFTKVDNVMAVRSQLDRRNANLLWEPVDGADGYVVRYGIEPNKLYNSDMVYGKNYFNIKTLNVDPEYYFEVEAFSSGTPHYVENSFETRGRGAELDLIRQPAGGTRSTSRQMTYETYGKDEVYVFNDITPGTYTLQHTYGVGIWGPQQLTERQLIGTGTQPTVTALNLTQFGNGSTQWGTVEVRVYPGETSGRIEVTLKYEETCAVNFTVTDGTNGIGGAEVTVGSVYEINPDTNEVYKIDPDTDIVQMTDSNGKAKFDLDSGDYAYIVTKTGYETASGTFKVLSSDASLTKTVILKRNSDIVSTPTASPPAGKYSSTQSVSLSTSTPDASIYYTTDGSTPSTSSKLYDGSISVKKSMIIKAIAVKDGFVNSDVATFNYTISSGSSGSSGGGTSTQKSSAPTADPGSGTYTSAQSVRLSTSTGGASIYYTTDGTTPTSASTLYTKAISVSKSMKIKAIAVKSGYTNSSVATFTYTIEDKPVEAVTFSDVSGHWAESYITAAVKAGYVSGYEDGTFKPDTYVTRAQFVKMIVAAFGFTGTGDTTFADSTSHWALPQIKIAANNNLVTGVAQSNGVNFLPDNNISREQVAAILYRVAEKRGITLPKTSDAISFGDQGKISSYAAAAVDAMQKAGIIGGSESNGETVFTPQGNATRAQAVKMIQGLLELS</sequence>
<evidence type="ECO:0000313" key="1">
    <source>
        <dbReference type="EMBL" id="QOX64321.1"/>
    </source>
</evidence>
<organism evidence="1 2">
    <name type="scientific">Anoxybacterium hadale</name>
    <dbReference type="NCBI Taxonomy" id="3408580"/>
    <lineage>
        <taxon>Bacteria</taxon>
        <taxon>Bacillati</taxon>
        <taxon>Bacillota</taxon>
        <taxon>Clostridia</taxon>
        <taxon>Peptostreptococcales</taxon>
        <taxon>Anaerovoracaceae</taxon>
        <taxon>Anoxybacterium</taxon>
    </lineage>
</organism>
<proteinExistence type="predicted"/>
<keyword evidence="2" id="KW-1185">Reference proteome</keyword>
<protein>
    <submittedName>
        <fullName evidence="1">Family 43 glycosylhydrolase</fullName>
    </submittedName>
</protein>